<keyword evidence="2" id="KW-1185">Reference proteome</keyword>
<protein>
    <submittedName>
        <fullName evidence="1">Uncharacterized protein</fullName>
    </submittedName>
</protein>
<dbReference type="Proteomes" id="UP000244336">
    <property type="component" value="Chromosome 3"/>
</dbReference>
<name>A0A2T7EFT9_9POAL</name>
<sequence length="69" mass="6987">MGGVAEGGRNEEHAGEGQPAVACLVVRPRGPRLPPCAASKPAPAATAYFLLPPLARFPTGRGGIVRVLG</sequence>
<evidence type="ECO:0000313" key="1">
    <source>
        <dbReference type="EMBL" id="PUZ66693.1"/>
    </source>
</evidence>
<gene>
    <name evidence="1" type="ORF">GQ55_3G350600</name>
</gene>
<evidence type="ECO:0000313" key="2">
    <source>
        <dbReference type="Proteomes" id="UP000244336"/>
    </source>
</evidence>
<reference evidence="1 2" key="1">
    <citation type="submission" date="2018-04" db="EMBL/GenBank/DDBJ databases">
        <title>WGS assembly of Panicum hallii var. hallii HAL2.</title>
        <authorList>
            <person name="Lovell J."/>
            <person name="Jenkins J."/>
            <person name="Lowry D."/>
            <person name="Mamidi S."/>
            <person name="Sreedasyam A."/>
            <person name="Weng X."/>
            <person name="Barry K."/>
            <person name="Bonette J."/>
            <person name="Campitelli B."/>
            <person name="Daum C."/>
            <person name="Gordon S."/>
            <person name="Gould B."/>
            <person name="Lipzen A."/>
            <person name="MacQueen A."/>
            <person name="Palacio-Mejia J."/>
            <person name="Plott C."/>
            <person name="Shakirov E."/>
            <person name="Shu S."/>
            <person name="Yoshinaga Y."/>
            <person name="Zane M."/>
            <person name="Rokhsar D."/>
            <person name="Grimwood J."/>
            <person name="Schmutz J."/>
            <person name="Juenger T."/>
        </authorList>
    </citation>
    <scope>NUCLEOTIDE SEQUENCE [LARGE SCALE GENOMIC DNA]</scope>
    <source>
        <strain evidence="2">cv. HAL2</strain>
    </source>
</reference>
<organism evidence="1 2">
    <name type="scientific">Panicum hallii var. hallii</name>
    <dbReference type="NCBI Taxonomy" id="1504633"/>
    <lineage>
        <taxon>Eukaryota</taxon>
        <taxon>Viridiplantae</taxon>
        <taxon>Streptophyta</taxon>
        <taxon>Embryophyta</taxon>
        <taxon>Tracheophyta</taxon>
        <taxon>Spermatophyta</taxon>
        <taxon>Magnoliopsida</taxon>
        <taxon>Liliopsida</taxon>
        <taxon>Poales</taxon>
        <taxon>Poaceae</taxon>
        <taxon>PACMAD clade</taxon>
        <taxon>Panicoideae</taxon>
        <taxon>Panicodae</taxon>
        <taxon>Paniceae</taxon>
        <taxon>Panicinae</taxon>
        <taxon>Panicum</taxon>
        <taxon>Panicum sect. Panicum</taxon>
    </lineage>
</organism>
<dbReference type="AlphaFoldDB" id="A0A2T7EFT9"/>
<dbReference type="EMBL" id="CM009751">
    <property type="protein sequence ID" value="PUZ66693.1"/>
    <property type="molecule type" value="Genomic_DNA"/>
</dbReference>
<accession>A0A2T7EFT9</accession>
<dbReference type="Gramene" id="PUZ66693">
    <property type="protein sequence ID" value="PUZ66693"/>
    <property type="gene ID" value="GQ55_3G350600"/>
</dbReference>
<proteinExistence type="predicted"/>